<sequence>MPDMYPPAPPRLPVMLHFVLPLASETIASLVQLPSLSIYDDVLPGAPPPEAP</sequence>
<reference evidence="1" key="2">
    <citation type="journal article" date="2007" name="Science">
        <title>Draft genome sequence of the sexually transmitted pathogen Trichomonas vaginalis.</title>
        <authorList>
            <person name="Carlton J.M."/>
            <person name="Hirt R.P."/>
            <person name="Silva J.C."/>
            <person name="Delcher A.L."/>
            <person name="Schatz M."/>
            <person name="Zhao Q."/>
            <person name="Wortman J.R."/>
            <person name="Bidwell S.L."/>
            <person name="Alsmark U.C.M."/>
            <person name="Besteiro S."/>
            <person name="Sicheritz-Ponten T."/>
            <person name="Noel C.J."/>
            <person name="Dacks J.B."/>
            <person name="Foster P.G."/>
            <person name="Simillion C."/>
            <person name="Van de Peer Y."/>
            <person name="Miranda-Saavedra D."/>
            <person name="Barton G.J."/>
            <person name="Westrop G.D."/>
            <person name="Mueller S."/>
            <person name="Dessi D."/>
            <person name="Fiori P.L."/>
            <person name="Ren Q."/>
            <person name="Paulsen I."/>
            <person name="Zhang H."/>
            <person name="Bastida-Corcuera F.D."/>
            <person name="Simoes-Barbosa A."/>
            <person name="Brown M.T."/>
            <person name="Hayes R.D."/>
            <person name="Mukherjee M."/>
            <person name="Okumura C.Y."/>
            <person name="Schneider R."/>
            <person name="Smith A.J."/>
            <person name="Vanacova S."/>
            <person name="Villalvazo M."/>
            <person name="Haas B.J."/>
            <person name="Pertea M."/>
            <person name="Feldblyum T.V."/>
            <person name="Utterback T.R."/>
            <person name="Shu C.L."/>
            <person name="Osoegawa K."/>
            <person name="de Jong P.J."/>
            <person name="Hrdy I."/>
            <person name="Horvathova L."/>
            <person name="Zubacova Z."/>
            <person name="Dolezal P."/>
            <person name="Malik S.B."/>
            <person name="Logsdon J.M. Jr."/>
            <person name="Henze K."/>
            <person name="Gupta A."/>
            <person name="Wang C.C."/>
            <person name="Dunne R.L."/>
            <person name="Upcroft J.A."/>
            <person name="Upcroft P."/>
            <person name="White O."/>
            <person name="Salzberg S.L."/>
            <person name="Tang P."/>
            <person name="Chiu C.-H."/>
            <person name="Lee Y.-S."/>
            <person name="Embley T.M."/>
            <person name="Coombs G.H."/>
            <person name="Mottram J.C."/>
            <person name="Tachezy J."/>
            <person name="Fraser-Liggett C.M."/>
            <person name="Johnson P.J."/>
        </authorList>
    </citation>
    <scope>NUCLEOTIDE SEQUENCE [LARGE SCALE GENOMIC DNA]</scope>
    <source>
        <strain evidence="1">G3</strain>
    </source>
</reference>
<dbReference type="KEGG" id="tva:5465150"/>
<dbReference type="EMBL" id="DS113206">
    <property type="protein sequence ID" value="EAY19622.1"/>
    <property type="molecule type" value="Genomic_DNA"/>
</dbReference>
<dbReference type="AlphaFoldDB" id="A2DJ47"/>
<dbReference type="Proteomes" id="UP000001542">
    <property type="component" value="Unassembled WGS sequence"/>
</dbReference>
<organism evidence="1 2">
    <name type="scientific">Trichomonas vaginalis (strain ATCC PRA-98 / G3)</name>
    <dbReference type="NCBI Taxonomy" id="412133"/>
    <lineage>
        <taxon>Eukaryota</taxon>
        <taxon>Metamonada</taxon>
        <taxon>Parabasalia</taxon>
        <taxon>Trichomonadida</taxon>
        <taxon>Trichomonadidae</taxon>
        <taxon>Trichomonas</taxon>
    </lineage>
</organism>
<evidence type="ECO:0000313" key="2">
    <source>
        <dbReference type="Proteomes" id="UP000001542"/>
    </source>
</evidence>
<evidence type="ECO:0000313" key="1">
    <source>
        <dbReference type="EMBL" id="EAY19622.1"/>
    </source>
</evidence>
<proteinExistence type="predicted"/>
<dbReference type="VEuPathDB" id="TrichDB:TVAG_228850"/>
<gene>
    <name evidence="1" type="ORF">TVAG_228850</name>
</gene>
<dbReference type="InParanoid" id="A2DJ47"/>
<dbReference type="VEuPathDB" id="TrichDB:TVAGG3_0471030"/>
<keyword evidence="2" id="KW-1185">Reference proteome</keyword>
<reference evidence="1" key="1">
    <citation type="submission" date="2006-10" db="EMBL/GenBank/DDBJ databases">
        <authorList>
            <person name="Amadeo P."/>
            <person name="Zhao Q."/>
            <person name="Wortman J."/>
            <person name="Fraser-Liggett C."/>
            <person name="Carlton J."/>
        </authorList>
    </citation>
    <scope>NUCLEOTIDE SEQUENCE</scope>
    <source>
        <strain evidence="1">G3</strain>
    </source>
</reference>
<protein>
    <submittedName>
        <fullName evidence="1">Uncharacterized protein</fullName>
    </submittedName>
</protein>
<accession>A2DJ47</accession>
<name>A2DJ47_TRIV3</name>
<dbReference type="RefSeq" id="XP_001580608.1">
    <property type="nucleotide sequence ID" value="XM_001580558.1"/>
</dbReference>